<proteinExistence type="predicted"/>
<evidence type="ECO:0000313" key="6">
    <source>
        <dbReference type="EMBL" id="GMR45369.1"/>
    </source>
</evidence>
<evidence type="ECO:0008006" key="8">
    <source>
        <dbReference type="Google" id="ProtNLM"/>
    </source>
</evidence>
<dbReference type="GO" id="GO:0004930">
    <property type="term" value="F:G protein-coupled receptor activity"/>
    <property type="evidence" value="ECO:0007669"/>
    <property type="project" value="InterPro"/>
</dbReference>
<name>A0AAN5CJ56_9BILA</name>
<reference evidence="7" key="1">
    <citation type="submission" date="2022-10" db="EMBL/GenBank/DDBJ databases">
        <title>Genome assembly of Pristionchus species.</title>
        <authorList>
            <person name="Yoshida K."/>
            <person name="Sommer R.J."/>
        </authorList>
    </citation>
    <scope>NUCLEOTIDE SEQUENCE [LARGE SCALE GENOMIC DNA]</scope>
    <source>
        <strain evidence="7">RS5460</strain>
    </source>
</reference>
<dbReference type="PANTHER" id="PTHR23360">
    <property type="entry name" value="G-PROTEIN COUPLED RECEPTORS FAMILY 1 PROFILE DOMAIN-CONTAINING PROTEIN-RELATED"/>
    <property type="match status" value="1"/>
</dbReference>
<feature type="transmembrane region" description="Helical" evidence="5">
    <location>
        <begin position="128"/>
        <end position="147"/>
    </location>
</feature>
<dbReference type="InterPro" id="IPR047130">
    <property type="entry name" value="7TM_GPCR_Srsx_nematod"/>
</dbReference>
<organism evidence="6 7">
    <name type="scientific">Pristionchus mayeri</name>
    <dbReference type="NCBI Taxonomy" id="1317129"/>
    <lineage>
        <taxon>Eukaryota</taxon>
        <taxon>Metazoa</taxon>
        <taxon>Ecdysozoa</taxon>
        <taxon>Nematoda</taxon>
        <taxon>Chromadorea</taxon>
        <taxon>Rhabditida</taxon>
        <taxon>Rhabditina</taxon>
        <taxon>Diplogasteromorpha</taxon>
        <taxon>Diplogasteroidea</taxon>
        <taxon>Neodiplogasteridae</taxon>
        <taxon>Pristionchus</taxon>
    </lineage>
</organism>
<dbReference type="PANTHER" id="PTHR23360:SF37">
    <property type="entry name" value="G-PROTEIN COUPLED RECEPTORS FAMILY 1 PROFILE DOMAIN-CONTAINING PROTEIN"/>
    <property type="match status" value="1"/>
</dbReference>
<feature type="transmembrane region" description="Helical" evidence="5">
    <location>
        <begin position="80"/>
        <end position="99"/>
    </location>
</feature>
<protein>
    <recommendedName>
        <fullName evidence="8">G protein-coupled receptor</fullName>
    </recommendedName>
</protein>
<dbReference type="InterPro" id="IPR019424">
    <property type="entry name" value="7TM_GPCR_Srsx"/>
</dbReference>
<feature type="transmembrane region" description="Helical" evidence="5">
    <location>
        <begin position="46"/>
        <end position="68"/>
    </location>
</feature>
<evidence type="ECO:0000256" key="1">
    <source>
        <dbReference type="ARBA" id="ARBA00004370"/>
    </source>
</evidence>
<comment type="caution">
    <text evidence="6">The sequence shown here is derived from an EMBL/GenBank/DDBJ whole genome shotgun (WGS) entry which is preliminary data.</text>
</comment>
<dbReference type="AlphaFoldDB" id="A0AAN5CJ56"/>
<dbReference type="SMART" id="SM01381">
    <property type="entry name" value="7TM_GPCR_Srsx"/>
    <property type="match status" value="1"/>
</dbReference>
<keyword evidence="4 5" id="KW-0472">Membrane</keyword>
<gene>
    <name evidence="6" type="ORF">PMAYCL1PPCAC_15564</name>
</gene>
<sequence>FCVPIEPASWYICTGHVVIWKECGNRAVESSQPTLPFILMDFPSTLVVIAIFFFVFVGFFGNLSFIHTVATNDKIRSSRAFLLCILCIMHCVMLSHNFLNAFRIMGGVQLTKEECVHAHTIPPTMYAVSHQAILLVILGIDVMLSLLNPARYIRIRTIPYVVLLQIPCFIYVVSFIVASCFFDDDRKIAVCNPPEAFPRVGNRVRTQTGLALGVIVLLIYLNIIYLLIRKSPTNAVKRS</sequence>
<evidence type="ECO:0000256" key="4">
    <source>
        <dbReference type="ARBA" id="ARBA00023136"/>
    </source>
</evidence>
<accession>A0AAN5CJ56</accession>
<dbReference type="SUPFAM" id="SSF81321">
    <property type="entry name" value="Family A G protein-coupled receptor-like"/>
    <property type="match status" value="1"/>
</dbReference>
<feature type="non-terminal residue" evidence="6">
    <location>
        <position position="1"/>
    </location>
</feature>
<comment type="subcellular location">
    <subcellularLocation>
        <location evidence="1">Membrane</location>
    </subcellularLocation>
</comment>
<evidence type="ECO:0000256" key="2">
    <source>
        <dbReference type="ARBA" id="ARBA00022692"/>
    </source>
</evidence>
<dbReference type="Gene3D" id="1.20.1070.10">
    <property type="entry name" value="Rhodopsin 7-helix transmembrane proteins"/>
    <property type="match status" value="1"/>
</dbReference>
<evidence type="ECO:0000256" key="3">
    <source>
        <dbReference type="ARBA" id="ARBA00022989"/>
    </source>
</evidence>
<feature type="transmembrane region" description="Helical" evidence="5">
    <location>
        <begin position="209"/>
        <end position="228"/>
    </location>
</feature>
<evidence type="ECO:0000256" key="5">
    <source>
        <dbReference type="SAM" id="Phobius"/>
    </source>
</evidence>
<keyword evidence="7" id="KW-1185">Reference proteome</keyword>
<dbReference type="InterPro" id="IPR000276">
    <property type="entry name" value="GPCR_Rhodpsn"/>
</dbReference>
<keyword evidence="2 5" id="KW-0812">Transmembrane</keyword>
<feature type="transmembrane region" description="Helical" evidence="5">
    <location>
        <begin position="159"/>
        <end position="178"/>
    </location>
</feature>
<evidence type="ECO:0000313" key="7">
    <source>
        <dbReference type="Proteomes" id="UP001328107"/>
    </source>
</evidence>
<dbReference type="EMBL" id="BTRK01000004">
    <property type="protein sequence ID" value="GMR45369.1"/>
    <property type="molecule type" value="Genomic_DNA"/>
</dbReference>
<dbReference type="Pfam" id="PF10320">
    <property type="entry name" value="7TM_GPCR_Srsx"/>
    <property type="match status" value="1"/>
</dbReference>
<dbReference type="Proteomes" id="UP001328107">
    <property type="component" value="Unassembled WGS sequence"/>
</dbReference>
<dbReference type="GO" id="GO:0016020">
    <property type="term" value="C:membrane"/>
    <property type="evidence" value="ECO:0007669"/>
    <property type="project" value="UniProtKB-SubCell"/>
</dbReference>
<keyword evidence="3 5" id="KW-1133">Transmembrane helix</keyword>